<keyword evidence="20" id="KW-1015">Disulfide bond</keyword>
<dbReference type="PRINTS" id="PR00653">
    <property type="entry name" value="ACTIVIN2R"/>
</dbReference>
<dbReference type="SUPFAM" id="SSF57302">
    <property type="entry name" value="Snake toxin-like"/>
    <property type="match status" value="2"/>
</dbReference>
<keyword evidence="11 27" id="KW-0479">Metal-binding</keyword>
<evidence type="ECO:0000256" key="21">
    <source>
        <dbReference type="ARBA" id="ARBA00023170"/>
    </source>
</evidence>
<dbReference type="GO" id="GO:0005026">
    <property type="term" value="F:transforming growth factor beta receptor activity, type II"/>
    <property type="evidence" value="ECO:0007669"/>
    <property type="project" value="InterPro"/>
</dbReference>
<comment type="cofactor">
    <cofactor evidence="27">
        <name>Mg(2+)</name>
        <dbReference type="ChEBI" id="CHEBI:18420"/>
    </cofactor>
    <cofactor evidence="27">
        <name>Mn(2+)</name>
        <dbReference type="ChEBI" id="CHEBI:29035"/>
    </cofactor>
</comment>
<keyword evidence="5 27" id="KW-0723">Serine/threonine-protein kinase</keyword>
<evidence type="ECO:0000256" key="10">
    <source>
        <dbReference type="ARBA" id="ARBA00022703"/>
    </source>
</evidence>
<feature type="non-terminal residue" evidence="29">
    <location>
        <position position="682"/>
    </location>
</feature>
<dbReference type="SMART" id="SM00220">
    <property type="entry name" value="S_TKc"/>
    <property type="match status" value="1"/>
</dbReference>
<organism evidence="29 30">
    <name type="scientific">Electrophorus voltai</name>
    <dbReference type="NCBI Taxonomy" id="2609070"/>
    <lineage>
        <taxon>Eukaryota</taxon>
        <taxon>Metazoa</taxon>
        <taxon>Chordata</taxon>
        <taxon>Craniata</taxon>
        <taxon>Vertebrata</taxon>
        <taxon>Euteleostomi</taxon>
        <taxon>Actinopterygii</taxon>
        <taxon>Neopterygii</taxon>
        <taxon>Teleostei</taxon>
        <taxon>Ostariophysi</taxon>
        <taxon>Gymnotiformes</taxon>
        <taxon>Gymnotoidei</taxon>
        <taxon>Gymnotidae</taxon>
        <taxon>Electrophorus</taxon>
    </lineage>
</organism>
<sequence length="682" mass="76797">MTVETVCHDPSLPFHGVMLDDYNNTKCVMKQYKALDPHFYICSCTTDECNDELIFTPRKSLPASAVQCELQLLKLQLEAENNKASLRDELIAILKRDNDYLHKELQRKDKFVGEIWAKGTKNWLYIPSGVSTQTSRRRASDAEASSFSATQSSLSDPSLEDCQKKQRILKRRVALHISQAQMHGPELLMERLGFSVLWCGAILFTSSLLSGHPGAVMPSDSLGVASKGGQAVFKMHKLCKFCDFRPSTCNATGICLSNCTINSICEVRDEVCVAAWHRENMTVETVCHDPSLPFHGVMLDDYNNTKCVMKQYKALDPHFYICSCTTDECNDELIFTPRDIIQAVPIVLIALLPVLVLAVLIISVLYVYRMRALHQLRAKHGHKGPAHSYSDTCTIIGRDDCGTTLTNSMNHNTELLPIDLEILVGKGRFAEVYRARLEQRPCATGRAPFQTVAVKIFPCEEYASWKTERSIFSDAELRHENVLHFLTAEERMVEGQYWLVTAYHARGNLQDYLRARLLSWEHLLQLGSSLARALAHLHADRTPCGRPKTAIVHRDLKSSNVLVKDDLTCCLCDFGLGLRLDSALSVDELANSGQVGTARYMAPEVLESRINLENIESFKQADVYSMALVLWEITSRCTAIGDVKEYEPPFGKLQENPCVESMKDSVIRDRERPDIPNSWCKH</sequence>
<evidence type="ECO:0000313" key="29">
    <source>
        <dbReference type="EMBL" id="KAK1788939.1"/>
    </source>
</evidence>
<dbReference type="InterPro" id="IPR017441">
    <property type="entry name" value="Protein_kinase_ATP_BS"/>
</dbReference>
<dbReference type="InterPro" id="IPR045860">
    <property type="entry name" value="Snake_toxin-like_sf"/>
</dbReference>
<keyword evidence="9 27" id="KW-0812">Transmembrane</keyword>
<evidence type="ECO:0000256" key="16">
    <source>
        <dbReference type="ARBA" id="ARBA00022840"/>
    </source>
</evidence>
<dbReference type="InterPro" id="IPR001245">
    <property type="entry name" value="Ser-Thr/Tyr_kinase_cat_dom"/>
</dbReference>
<keyword evidence="4" id="KW-1003">Cell membrane</keyword>
<keyword evidence="6" id="KW-0597">Phosphoprotein</keyword>
<dbReference type="PROSITE" id="PS00107">
    <property type="entry name" value="PROTEIN_KINASE_ATP"/>
    <property type="match status" value="1"/>
</dbReference>
<comment type="catalytic activity">
    <reaction evidence="25 27">
        <text>L-threonyl-[receptor-protein] + ATP = O-phospho-L-threonyl-[receptor-protein] + ADP + H(+)</text>
        <dbReference type="Rhea" id="RHEA:44880"/>
        <dbReference type="Rhea" id="RHEA-COMP:11024"/>
        <dbReference type="Rhea" id="RHEA-COMP:11025"/>
        <dbReference type="ChEBI" id="CHEBI:15378"/>
        <dbReference type="ChEBI" id="CHEBI:30013"/>
        <dbReference type="ChEBI" id="CHEBI:30616"/>
        <dbReference type="ChEBI" id="CHEBI:61977"/>
        <dbReference type="ChEBI" id="CHEBI:456216"/>
        <dbReference type="EC" id="2.7.11.30"/>
    </reaction>
</comment>
<keyword evidence="8 27" id="KW-0808">Transferase</keyword>
<evidence type="ECO:0000256" key="18">
    <source>
        <dbReference type="ARBA" id="ARBA00022989"/>
    </source>
</evidence>
<dbReference type="Pfam" id="PF08917">
    <property type="entry name" value="ecTbetaR2"/>
    <property type="match status" value="2"/>
</dbReference>
<dbReference type="EMBL" id="JAROKS010000022">
    <property type="protein sequence ID" value="KAK1788939.1"/>
    <property type="molecule type" value="Genomic_DNA"/>
</dbReference>
<comment type="catalytic activity">
    <reaction evidence="24">
        <text>L-seryl-[receptor-protein] + ATP = O-phospho-L-seryl-[receptor-protein] + ADP + H(+)</text>
        <dbReference type="Rhea" id="RHEA:18673"/>
        <dbReference type="Rhea" id="RHEA-COMP:11022"/>
        <dbReference type="Rhea" id="RHEA-COMP:11023"/>
        <dbReference type="ChEBI" id="CHEBI:15378"/>
        <dbReference type="ChEBI" id="CHEBI:29999"/>
        <dbReference type="ChEBI" id="CHEBI:30616"/>
        <dbReference type="ChEBI" id="CHEBI:83421"/>
        <dbReference type="ChEBI" id="CHEBI:456216"/>
        <dbReference type="EC" id="2.7.11.30"/>
    </reaction>
</comment>
<keyword evidence="10" id="KW-0053">Apoptosis</keyword>
<evidence type="ECO:0000256" key="23">
    <source>
        <dbReference type="ARBA" id="ARBA00023211"/>
    </source>
</evidence>
<dbReference type="GO" id="GO:0043235">
    <property type="term" value="C:receptor complex"/>
    <property type="evidence" value="ECO:0007669"/>
    <property type="project" value="TreeGrafter"/>
</dbReference>
<keyword evidence="7" id="KW-0341">Growth regulation</keyword>
<keyword evidence="19 27" id="KW-0472">Membrane</keyword>
<dbReference type="Gene3D" id="3.30.200.20">
    <property type="entry name" value="Phosphorylase Kinase, domain 1"/>
    <property type="match status" value="1"/>
</dbReference>
<reference evidence="29" key="1">
    <citation type="submission" date="2023-03" db="EMBL/GenBank/DDBJ databases">
        <title>Electrophorus voltai genome.</title>
        <authorList>
            <person name="Bian C."/>
        </authorList>
    </citation>
    <scope>NUCLEOTIDE SEQUENCE</scope>
    <source>
        <strain evidence="29">CB-2022</strain>
        <tissue evidence="29">Muscle</tissue>
    </source>
</reference>
<name>A0AAD8YYI1_9TELE</name>
<evidence type="ECO:0000256" key="8">
    <source>
        <dbReference type="ARBA" id="ARBA00022679"/>
    </source>
</evidence>
<feature type="domain" description="Protein kinase" evidence="28">
    <location>
        <begin position="418"/>
        <end position="682"/>
    </location>
</feature>
<dbReference type="GO" id="GO:0005524">
    <property type="term" value="F:ATP binding"/>
    <property type="evidence" value="ECO:0007669"/>
    <property type="project" value="UniProtKB-UniRule"/>
</dbReference>
<evidence type="ECO:0000256" key="26">
    <source>
        <dbReference type="PROSITE-ProRule" id="PRU10141"/>
    </source>
</evidence>
<dbReference type="Pfam" id="PF07714">
    <property type="entry name" value="PK_Tyr_Ser-Thr"/>
    <property type="match status" value="1"/>
</dbReference>
<protein>
    <recommendedName>
        <fullName evidence="27">Serine/threonine-protein kinase receptor</fullName>
        <ecNumber evidence="27">2.7.11.30</ecNumber>
    </recommendedName>
</protein>
<dbReference type="Proteomes" id="UP001239994">
    <property type="component" value="Unassembled WGS sequence"/>
</dbReference>
<dbReference type="Gene3D" id="1.10.510.10">
    <property type="entry name" value="Transferase(Phosphotransferase) domain 1"/>
    <property type="match status" value="1"/>
</dbReference>
<feature type="transmembrane region" description="Helical" evidence="27">
    <location>
        <begin position="343"/>
        <end position="368"/>
    </location>
</feature>
<dbReference type="GO" id="GO:0046872">
    <property type="term" value="F:metal ion binding"/>
    <property type="evidence" value="ECO:0007669"/>
    <property type="project" value="UniProtKB-KW"/>
</dbReference>
<keyword evidence="18 27" id="KW-1133">Transmembrane helix</keyword>
<evidence type="ECO:0000256" key="5">
    <source>
        <dbReference type="ARBA" id="ARBA00022527"/>
    </source>
</evidence>
<dbReference type="Gene3D" id="2.10.60.10">
    <property type="entry name" value="CD59"/>
    <property type="match status" value="2"/>
</dbReference>
<evidence type="ECO:0000256" key="4">
    <source>
        <dbReference type="ARBA" id="ARBA00022475"/>
    </source>
</evidence>
<proteinExistence type="inferred from homology"/>
<dbReference type="PROSITE" id="PS50011">
    <property type="entry name" value="PROTEIN_KINASE_DOM"/>
    <property type="match status" value="1"/>
</dbReference>
<dbReference type="SUPFAM" id="SSF56112">
    <property type="entry name" value="Protein kinase-like (PK-like)"/>
    <property type="match status" value="1"/>
</dbReference>
<dbReference type="PROSITE" id="PS00108">
    <property type="entry name" value="PROTEIN_KINASE_ST"/>
    <property type="match status" value="1"/>
</dbReference>
<evidence type="ECO:0000256" key="7">
    <source>
        <dbReference type="ARBA" id="ARBA00022604"/>
    </source>
</evidence>
<keyword evidence="15" id="KW-0221">Differentiation</keyword>
<evidence type="ECO:0000256" key="15">
    <source>
        <dbReference type="ARBA" id="ARBA00022782"/>
    </source>
</evidence>
<evidence type="ECO:0000259" key="28">
    <source>
        <dbReference type="PROSITE" id="PS50011"/>
    </source>
</evidence>
<keyword evidence="30" id="KW-1185">Reference proteome</keyword>
<keyword evidence="17 27" id="KW-0460">Magnesium</keyword>
<dbReference type="AlphaFoldDB" id="A0AAD8YYI1"/>
<evidence type="ECO:0000256" key="12">
    <source>
        <dbReference type="ARBA" id="ARBA00022729"/>
    </source>
</evidence>
<keyword evidence="12" id="KW-0732">Signal</keyword>
<accession>A0AAD8YYI1</accession>
<dbReference type="InterPro" id="IPR011009">
    <property type="entry name" value="Kinase-like_dom_sf"/>
</dbReference>
<keyword evidence="22" id="KW-0325">Glycoprotein</keyword>
<dbReference type="InterPro" id="IPR008271">
    <property type="entry name" value="Ser/Thr_kinase_AS"/>
</dbReference>
<dbReference type="FunFam" id="3.30.200.20:FF:000213">
    <property type="entry name" value="TGF-beta receptor type-2"/>
    <property type="match status" value="1"/>
</dbReference>
<dbReference type="EC" id="2.7.11.30" evidence="27"/>
<evidence type="ECO:0000313" key="30">
    <source>
        <dbReference type="Proteomes" id="UP001239994"/>
    </source>
</evidence>
<dbReference type="GO" id="GO:0006915">
    <property type="term" value="P:apoptotic process"/>
    <property type="evidence" value="ECO:0007669"/>
    <property type="project" value="UniProtKB-KW"/>
</dbReference>
<keyword evidence="13 26" id="KW-0547">Nucleotide-binding</keyword>
<keyword evidence="23 27" id="KW-0464">Manganese</keyword>
<dbReference type="GO" id="GO:0005886">
    <property type="term" value="C:plasma membrane"/>
    <property type="evidence" value="ECO:0007669"/>
    <property type="project" value="UniProtKB-SubCell"/>
</dbReference>
<evidence type="ECO:0000256" key="20">
    <source>
        <dbReference type="ARBA" id="ARBA00023157"/>
    </source>
</evidence>
<comment type="similarity">
    <text evidence="3 27">Belongs to the protein kinase superfamily. TKL Ser/Thr protein kinase family. TGFB receptor subfamily.</text>
</comment>
<dbReference type="CDD" id="cd23538">
    <property type="entry name" value="TFP_LU_ECD_TGFR2"/>
    <property type="match status" value="1"/>
</dbReference>
<dbReference type="FunFam" id="2.10.60.10:FF:000009">
    <property type="entry name" value="TGF-beta receptor type-2"/>
    <property type="match status" value="1"/>
</dbReference>
<evidence type="ECO:0000256" key="22">
    <source>
        <dbReference type="ARBA" id="ARBA00023180"/>
    </source>
</evidence>
<keyword evidence="14 27" id="KW-0418">Kinase</keyword>
<comment type="caution">
    <text evidence="29">The sequence shown here is derived from an EMBL/GenBank/DDBJ whole genome shotgun (WGS) entry which is preliminary data.</text>
</comment>
<dbReference type="GO" id="GO:0007507">
    <property type="term" value="P:heart development"/>
    <property type="evidence" value="ECO:0007669"/>
    <property type="project" value="TreeGrafter"/>
</dbReference>
<evidence type="ECO:0000256" key="1">
    <source>
        <dbReference type="ARBA" id="ARBA00004251"/>
    </source>
</evidence>
<gene>
    <name evidence="29" type="ORF">P4O66_015850</name>
</gene>
<evidence type="ECO:0000256" key="11">
    <source>
        <dbReference type="ARBA" id="ARBA00022723"/>
    </source>
</evidence>
<dbReference type="GO" id="GO:0071363">
    <property type="term" value="P:cellular response to growth factor stimulus"/>
    <property type="evidence" value="ECO:0007669"/>
    <property type="project" value="TreeGrafter"/>
</dbReference>
<dbReference type="GO" id="GO:0045121">
    <property type="term" value="C:membrane raft"/>
    <property type="evidence" value="ECO:0007669"/>
    <property type="project" value="UniProtKB-SubCell"/>
</dbReference>
<dbReference type="InterPro" id="IPR000333">
    <property type="entry name" value="TGFB_receptor"/>
</dbReference>
<evidence type="ECO:0000256" key="9">
    <source>
        <dbReference type="ARBA" id="ARBA00022692"/>
    </source>
</evidence>
<keyword evidence="16 26" id="KW-0067">ATP-binding</keyword>
<evidence type="ECO:0000256" key="2">
    <source>
        <dbReference type="ARBA" id="ARBA00004285"/>
    </source>
</evidence>
<evidence type="ECO:0000256" key="6">
    <source>
        <dbReference type="ARBA" id="ARBA00022553"/>
    </source>
</evidence>
<evidence type="ECO:0000256" key="24">
    <source>
        <dbReference type="ARBA" id="ARBA00047681"/>
    </source>
</evidence>
<evidence type="ECO:0000256" key="13">
    <source>
        <dbReference type="ARBA" id="ARBA00022741"/>
    </source>
</evidence>
<feature type="binding site" evidence="26">
    <location>
        <position position="455"/>
    </location>
    <ligand>
        <name>ATP</name>
        <dbReference type="ChEBI" id="CHEBI:30616"/>
    </ligand>
</feature>
<evidence type="ECO:0000256" key="17">
    <source>
        <dbReference type="ARBA" id="ARBA00022842"/>
    </source>
</evidence>
<evidence type="ECO:0000256" key="25">
    <source>
        <dbReference type="ARBA" id="ARBA00048773"/>
    </source>
</evidence>
<dbReference type="GO" id="GO:0030154">
    <property type="term" value="P:cell differentiation"/>
    <property type="evidence" value="ECO:0007669"/>
    <property type="project" value="UniProtKB-KW"/>
</dbReference>
<evidence type="ECO:0000256" key="3">
    <source>
        <dbReference type="ARBA" id="ARBA00009605"/>
    </source>
</evidence>
<evidence type="ECO:0000256" key="14">
    <source>
        <dbReference type="ARBA" id="ARBA00022777"/>
    </source>
</evidence>
<comment type="subcellular location">
    <subcellularLocation>
        <location evidence="1">Cell membrane</location>
        <topology evidence="1">Single-pass type I membrane protein</topology>
    </subcellularLocation>
    <subcellularLocation>
        <location evidence="2">Membrane raft</location>
    </subcellularLocation>
    <subcellularLocation>
        <location evidence="27">Membrane</location>
        <topology evidence="27">Single-pass type I membrane protein</topology>
    </subcellularLocation>
</comment>
<dbReference type="PANTHER" id="PTHR23255">
    <property type="entry name" value="TRANSFORMING GROWTH FACTOR-BETA RECEPTOR TYPE I AND II"/>
    <property type="match status" value="1"/>
</dbReference>
<dbReference type="InterPro" id="IPR015013">
    <property type="entry name" value="Transforming_GF_b_rcpt_2_ecto"/>
</dbReference>
<evidence type="ECO:0000256" key="19">
    <source>
        <dbReference type="ARBA" id="ARBA00023136"/>
    </source>
</evidence>
<dbReference type="PANTHER" id="PTHR23255:SF55">
    <property type="entry name" value="TGF-BETA RECEPTOR TYPE-2"/>
    <property type="match status" value="1"/>
</dbReference>
<dbReference type="InterPro" id="IPR000719">
    <property type="entry name" value="Prot_kinase_dom"/>
</dbReference>
<evidence type="ECO:0000256" key="27">
    <source>
        <dbReference type="RuleBase" id="RU361271"/>
    </source>
</evidence>
<keyword evidence="21 27" id="KW-0675">Receptor</keyword>